<sequence>MEFRIEIPIYDGELDPEKLNGWIKRLEGQTVQEYTTEFRKQAMLLGVSLRGAETLAKYKAGLHYSLRTELALFNVKDIDDASVKAMHMEKRAKLFRNQQGSRREAESTKGKG</sequence>
<organism evidence="1 2">
    <name type="scientific">Corchorus capsularis</name>
    <name type="common">Jute</name>
    <dbReference type="NCBI Taxonomy" id="210143"/>
    <lineage>
        <taxon>Eukaryota</taxon>
        <taxon>Viridiplantae</taxon>
        <taxon>Streptophyta</taxon>
        <taxon>Embryophyta</taxon>
        <taxon>Tracheophyta</taxon>
        <taxon>Spermatophyta</taxon>
        <taxon>Magnoliopsida</taxon>
        <taxon>eudicotyledons</taxon>
        <taxon>Gunneridae</taxon>
        <taxon>Pentapetalae</taxon>
        <taxon>rosids</taxon>
        <taxon>malvids</taxon>
        <taxon>Malvales</taxon>
        <taxon>Malvaceae</taxon>
        <taxon>Grewioideae</taxon>
        <taxon>Apeibeae</taxon>
        <taxon>Corchorus</taxon>
    </lineage>
</organism>
<evidence type="ECO:0008006" key="3">
    <source>
        <dbReference type="Google" id="ProtNLM"/>
    </source>
</evidence>
<comment type="caution">
    <text evidence="1">The sequence shown here is derived from an EMBL/GenBank/DDBJ whole genome shotgun (WGS) entry which is preliminary data.</text>
</comment>
<dbReference type="Gramene" id="OMO68099">
    <property type="protein sequence ID" value="OMO68099"/>
    <property type="gene ID" value="CCACVL1_20083"/>
</dbReference>
<gene>
    <name evidence="1" type="ORF">CCACVL1_20083</name>
</gene>
<name>A0A1R3HCM5_COCAP</name>
<keyword evidence="2" id="KW-1185">Reference proteome</keyword>
<dbReference type="AlphaFoldDB" id="A0A1R3HCM5"/>
<protein>
    <recommendedName>
        <fullName evidence="3">Retrotransposon gag protein</fullName>
    </recommendedName>
</protein>
<evidence type="ECO:0000313" key="2">
    <source>
        <dbReference type="Proteomes" id="UP000188268"/>
    </source>
</evidence>
<accession>A0A1R3HCM5</accession>
<proteinExistence type="predicted"/>
<dbReference type="Proteomes" id="UP000188268">
    <property type="component" value="Unassembled WGS sequence"/>
</dbReference>
<reference evidence="1 2" key="1">
    <citation type="submission" date="2013-09" db="EMBL/GenBank/DDBJ databases">
        <title>Corchorus capsularis genome sequencing.</title>
        <authorList>
            <person name="Alam M."/>
            <person name="Haque M.S."/>
            <person name="Islam M.S."/>
            <person name="Emdad E.M."/>
            <person name="Islam M.M."/>
            <person name="Ahmed B."/>
            <person name="Halim A."/>
            <person name="Hossen Q.M.M."/>
            <person name="Hossain M.Z."/>
            <person name="Ahmed R."/>
            <person name="Khan M.M."/>
            <person name="Islam R."/>
            <person name="Rashid M.M."/>
            <person name="Khan S.A."/>
            <person name="Rahman M.S."/>
            <person name="Alam M."/>
        </authorList>
    </citation>
    <scope>NUCLEOTIDE SEQUENCE [LARGE SCALE GENOMIC DNA]</scope>
    <source>
        <strain evidence="2">cv. CVL-1</strain>
        <tissue evidence="1">Whole seedling</tissue>
    </source>
</reference>
<dbReference type="OrthoDB" id="1934635at2759"/>
<dbReference type="EMBL" id="AWWV01012262">
    <property type="protein sequence ID" value="OMO68099.1"/>
    <property type="molecule type" value="Genomic_DNA"/>
</dbReference>
<evidence type="ECO:0000313" key="1">
    <source>
        <dbReference type="EMBL" id="OMO68099.1"/>
    </source>
</evidence>